<dbReference type="RefSeq" id="WP_224122856.1">
    <property type="nucleotide sequence ID" value="NZ_JAIQZJ010000005.1"/>
</dbReference>
<evidence type="ECO:0008006" key="4">
    <source>
        <dbReference type="Google" id="ProtNLM"/>
    </source>
</evidence>
<feature type="chain" id="PRO_5046818970" description="Carboxypeptidase regulatory-like domain-containing protein" evidence="1">
    <location>
        <begin position="28"/>
        <end position="130"/>
    </location>
</feature>
<name>A0ABS7UBY1_9ACTN</name>
<gene>
    <name evidence="2" type="ORF">K8U61_09945</name>
</gene>
<accession>A0ABS7UBY1</accession>
<comment type="caution">
    <text evidence="2">The sequence shown here is derived from an EMBL/GenBank/DDBJ whole genome shotgun (WGS) entry which is preliminary data.</text>
</comment>
<dbReference type="EMBL" id="JAIQZJ010000005">
    <property type="protein sequence ID" value="MBZ5738481.1"/>
    <property type="molecule type" value="Genomic_DNA"/>
</dbReference>
<evidence type="ECO:0000256" key="1">
    <source>
        <dbReference type="SAM" id="SignalP"/>
    </source>
</evidence>
<evidence type="ECO:0000313" key="3">
    <source>
        <dbReference type="Proteomes" id="UP000780875"/>
    </source>
</evidence>
<reference evidence="2 3" key="1">
    <citation type="submission" date="2021-09" db="EMBL/GenBank/DDBJ databases">
        <title>Whole genome sequence of Nocardioides sp. GBK3QG-3.</title>
        <authorList>
            <person name="Tuo L."/>
        </authorList>
    </citation>
    <scope>NUCLEOTIDE SEQUENCE [LARGE SCALE GENOMIC DNA]</scope>
    <source>
        <strain evidence="2 3">GBK3QG-3</strain>
    </source>
</reference>
<protein>
    <recommendedName>
        <fullName evidence="4">Carboxypeptidase regulatory-like domain-containing protein</fullName>
    </recommendedName>
</protein>
<dbReference type="Proteomes" id="UP000780875">
    <property type="component" value="Unassembled WGS sequence"/>
</dbReference>
<evidence type="ECO:0000313" key="2">
    <source>
        <dbReference type="EMBL" id="MBZ5738481.1"/>
    </source>
</evidence>
<feature type="signal peptide" evidence="1">
    <location>
        <begin position="1"/>
        <end position="27"/>
    </location>
</feature>
<organism evidence="2 3">
    <name type="scientific">Nocardioides mangrovi</name>
    <dbReference type="NCBI Taxonomy" id="2874580"/>
    <lineage>
        <taxon>Bacteria</taxon>
        <taxon>Bacillati</taxon>
        <taxon>Actinomycetota</taxon>
        <taxon>Actinomycetes</taxon>
        <taxon>Propionibacteriales</taxon>
        <taxon>Nocardioidaceae</taxon>
        <taxon>Nocardioides</taxon>
    </lineage>
</organism>
<proteinExistence type="predicted"/>
<keyword evidence="1" id="KW-0732">Signal</keyword>
<sequence>MKKLLIGLIAALLMSGGLVATATTADAAPYPGSVKTKTSAKALGARPGHARIKVKISSSKGSKDPQGTVVFVFVNKRTGATKRFFYSASDGPVYSFSGLRAGRYVVSIKFKAKEGSKWKDSSDSVSLRVK</sequence>
<keyword evidence="3" id="KW-1185">Reference proteome</keyword>